<keyword evidence="2" id="KW-1185">Reference proteome</keyword>
<name>A0ABS0EXX8_9BURK</name>
<dbReference type="Proteomes" id="UP000657372">
    <property type="component" value="Unassembled WGS sequence"/>
</dbReference>
<protein>
    <submittedName>
        <fullName evidence="1">Uncharacterized protein</fullName>
    </submittedName>
</protein>
<evidence type="ECO:0000313" key="2">
    <source>
        <dbReference type="Proteomes" id="UP000657372"/>
    </source>
</evidence>
<accession>A0ABS0EXX8</accession>
<sequence length="57" mass="5830">MATLPPGNFTLTSLPVQEGVTANVGSGRLELSGATSYTIAYRGASGAEVFKPFTVVP</sequence>
<evidence type="ECO:0000313" key="1">
    <source>
        <dbReference type="EMBL" id="MBF8179630.1"/>
    </source>
</evidence>
<dbReference type="EMBL" id="JADOEL010000022">
    <property type="protein sequence ID" value="MBF8179630.1"/>
    <property type="molecule type" value="Genomic_DNA"/>
</dbReference>
<proteinExistence type="predicted"/>
<reference evidence="1 2" key="1">
    <citation type="submission" date="2020-11" db="EMBL/GenBank/DDBJ databases">
        <title>WGS of Herminiimonas contaminans strain Marseille-Q4544 isolated from planarians Schmidtea mediterranea.</title>
        <authorList>
            <person name="Kangale L."/>
        </authorList>
    </citation>
    <scope>NUCLEOTIDE SEQUENCE [LARGE SCALE GENOMIC DNA]</scope>
    <source>
        <strain evidence="1 2">Marseille-Q4544</strain>
    </source>
</reference>
<organism evidence="1 2">
    <name type="scientific">Herminiimonas contaminans</name>
    <dbReference type="NCBI Taxonomy" id="1111140"/>
    <lineage>
        <taxon>Bacteria</taxon>
        <taxon>Pseudomonadati</taxon>
        <taxon>Pseudomonadota</taxon>
        <taxon>Betaproteobacteria</taxon>
        <taxon>Burkholderiales</taxon>
        <taxon>Oxalobacteraceae</taxon>
        <taxon>Herminiimonas</taxon>
    </lineage>
</organism>
<gene>
    <name evidence="1" type="ORF">IXC47_18250</name>
</gene>
<comment type="caution">
    <text evidence="1">The sequence shown here is derived from an EMBL/GenBank/DDBJ whole genome shotgun (WGS) entry which is preliminary data.</text>
</comment>
<dbReference type="RefSeq" id="WP_195876613.1">
    <property type="nucleotide sequence ID" value="NZ_JADOEL010000022.1"/>
</dbReference>